<keyword evidence="2" id="KW-1185">Reference proteome</keyword>
<sequence>MLWLLDYMNLSHLLLSFLYLVQSSNLMFVEVGSLGWLLLLLLYHVQNIHFVTIVFSWDTIHSAACY</sequence>
<name>A0AAN9PJC9_CLITE</name>
<gene>
    <name evidence="1" type="ORF">RJT34_11191</name>
</gene>
<dbReference type="AlphaFoldDB" id="A0AAN9PJC9"/>
<evidence type="ECO:0000313" key="2">
    <source>
        <dbReference type="Proteomes" id="UP001359559"/>
    </source>
</evidence>
<reference evidence="1 2" key="1">
    <citation type="submission" date="2024-01" db="EMBL/GenBank/DDBJ databases">
        <title>The genomes of 5 underutilized Papilionoideae crops provide insights into root nodulation and disease resistance.</title>
        <authorList>
            <person name="Yuan L."/>
        </authorList>
    </citation>
    <scope>NUCLEOTIDE SEQUENCE [LARGE SCALE GENOMIC DNA]</scope>
    <source>
        <strain evidence="1">LY-2023</strain>
        <tissue evidence="1">Leaf</tissue>
    </source>
</reference>
<protein>
    <submittedName>
        <fullName evidence="1">Uncharacterized protein</fullName>
    </submittedName>
</protein>
<dbReference type="EMBL" id="JAYKXN010000003">
    <property type="protein sequence ID" value="KAK7300348.1"/>
    <property type="molecule type" value="Genomic_DNA"/>
</dbReference>
<dbReference type="Proteomes" id="UP001359559">
    <property type="component" value="Unassembled WGS sequence"/>
</dbReference>
<accession>A0AAN9PJC9</accession>
<comment type="caution">
    <text evidence="1">The sequence shown here is derived from an EMBL/GenBank/DDBJ whole genome shotgun (WGS) entry which is preliminary data.</text>
</comment>
<evidence type="ECO:0000313" key="1">
    <source>
        <dbReference type="EMBL" id="KAK7300348.1"/>
    </source>
</evidence>
<organism evidence="1 2">
    <name type="scientific">Clitoria ternatea</name>
    <name type="common">Butterfly pea</name>
    <dbReference type="NCBI Taxonomy" id="43366"/>
    <lineage>
        <taxon>Eukaryota</taxon>
        <taxon>Viridiplantae</taxon>
        <taxon>Streptophyta</taxon>
        <taxon>Embryophyta</taxon>
        <taxon>Tracheophyta</taxon>
        <taxon>Spermatophyta</taxon>
        <taxon>Magnoliopsida</taxon>
        <taxon>eudicotyledons</taxon>
        <taxon>Gunneridae</taxon>
        <taxon>Pentapetalae</taxon>
        <taxon>rosids</taxon>
        <taxon>fabids</taxon>
        <taxon>Fabales</taxon>
        <taxon>Fabaceae</taxon>
        <taxon>Papilionoideae</taxon>
        <taxon>50 kb inversion clade</taxon>
        <taxon>NPAAA clade</taxon>
        <taxon>indigoferoid/millettioid clade</taxon>
        <taxon>Phaseoleae</taxon>
        <taxon>Clitoria</taxon>
    </lineage>
</organism>
<proteinExistence type="predicted"/>